<organism evidence="8 9">
    <name type="scientific">Blastococcus brunescens</name>
    <dbReference type="NCBI Taxonomy" id="1564165"/>
    <lineage>
        <taxon>Bacteria</taxon>
        <taxon>Bacillati</taxon>
        <taxon>Actinomycetota</taxon>
        <taxon>Actinomycetes</taxon>
        <taxon>Geodermatophilales</taxon>
        <taxon>Geodermatophilaceae</taxon>
        <taxon>Blastococcus</taxon>
    </lineage>
</organism>
<keyword evidence="9" id="KW-1185">Reference proteome</keyword>
<evidence type="ECO:0000256" key="2">
    <source>
        <dbReference type="ARBA" id="ARBA00022475"/>
    </source>
</evidence>
<evidence type="ECO:0000256" key="1">
    <source>
        <dbReference type="ARBA" id="ARBA00004651"/>
    </source>
</evidence>
<evidence type="ECO:0000256" key="5">
    <source>
        <dbReference type="ARBA" id="ARBA00023136"/>
    </source>
</evidence>
<accession>A0ABZ1B358</accession>
<evidence type="ECO:0000256" key="6">
    <source>
        <dbReference type="SAM" id="Phobius"/>
    </source>
</evidence>
<proteinExistence type="predicted"/>
<keyword evidence="3 6" id="KW-0812">Transmembrane</keyword>
<dbReference type="InterPro" id="IPR003856">
    <property type="entry name" value="LPS_length_determ_N"/>
</dbReference>
<dbReference type="Proteomes" id="UP001324287">
    <property type="component" value="Chromosome"/>
</dbReference>
<dbReference type="EMBL" id="CP141261">
    <property type="protein sequence ID" value="WRL64293.1"/>
    <property type="molecule type" value="Genomic_DNA"/>
</dbReference>
<evidence type="ECO:0000313" key="8">
    <source>
        <dbReference type="EMBL" id="WRL64293.1"/>
    </source>
</evidence>
<keyword evidence="4 6" id="KW-1133">Transmembrane helix</keyword>
<comment type="subcellular location">
    <subcellularLocation>
        <location evidence="1">Cell membrane</location>
        <topology evidence="1">Multi-pass membrane protein</topology>
    </subcellularLocation>
</comment>
<keyword evidence="2" id="KW-1003">Cell membrane</keyword>
<dbReference type="Pfam" id="PF02706">
    <property type="entry name" value="Wzz"/>
    <property type="match status" value="1"/>
</dbReference>
<reference evidence="8 9" key="1">
    <citation type="submission" date="2023-12" db="EMBL/GenBank/DDBJ databases">
        <title>Blastococcus brunescens sp. nov., an actonobacterium isolated from sandstone collected in sahara desert.</title>
        <authorList>
            <person name="Gtari M."/>
            <person name="Ghodhbane F."/>
        </authorList>
    </citation>
    <scope>NUCLEOTIDE SEQUENCE [LARGE SCALE GENOMIC DNA]</scope>
    <source>
        <strain evidence="8 9">BMG 8361</strain>
    </source>
</reference>
<evidence type="ECO:0000259" key="7">
    <source>
        <dbReference type="Pfam" id="PF02706"/>
    </source>
</evidence>
<evidence type="ECO:0000313" key="9">
    <source>
        <dbReference type="Proteomes" id="UP001324287"/>
    </source>
</evidence>
<keyword evidence="5 6" id="KW-0472">Membrane</keyword>
<feature type="transmembrane region" description="Helical" evidence="6">
    <location>
        <begin position="18"/>
        <end position="38"/>
    </location>
</feature>
<feature type="domain" description="Polysaccharide chain length determinant N-terminal" evidence="7">
    <location>
        <begin position="5"/>
        <end position="71"/>
    </location>
</feature>
<protein>
    <submittedName>
        <fullName evidence="8">Wzz/FepE/Etk N-terminal domain-containing protein</fullName>
    </submittedName>
</protein>
<name>A0ABZ1B358_9ACTN</name>
<evidence type="ECO:0000256" key="3">
    <source>
        <dbReference type="ARBA" id="ARBA00022692"/>
    </source>
</evidence>
<gene>
    <name evidence="8" type="ORF">U6N30_32935</name>
</gene>
<dbReference type="RefSeq" id="WP_324275621.1">
    <property type="nucleotide sequence ID" value="NZ_CP141261.1"/>
</dbReference>
<sequence>MGIIMELRDLLSALRAGWWLPMLGLVVAAGAAIGLSLAQTPMYTSSSRFFVSTAESTSPSDVYQGSQFSEQRLTSYAQVLEGGFLPAG</sequence>
<evidence type="ECO:0000256" key="4">
    <source>
        <dbReference type="ARBA" id="ARBA00022989"/>
    </source>
</evidence>